<name>A0ABQ2RVU0_9DEIO</name>
<dbReference type="EMBL" id="BMQM01000034">
    <property type="protein sequence ID" value="GGR70856.1"/>
    <property type="molecule type" value="Genomic_DNA"/>
</dbReference>
<dbReference type="GO" id="GO:0005840">
    <property type="term" value="C:ribosome"/>
    <property type="evidence" value="ECO:0007669"/>
    <property type="project" value="UniProtKB-KW"/>
</dbReference>
<organism evidence="2 3">
    <name type="scientific">Deinococcus seoulensis</name>
    <dbReference type="NCBI Taxonomy" id="1837379"/>
    <lineage>
        <taxon>Bacteria</taxon>
        <taxon>Thermotogati</taxon>
        <taxon>Deinococcota</taxon>
        <taxon>Deinococci</taxon>
        <taxon>Deinococcales</taxon>
        <taxon>Deinococcaceae</taxon>
        <taxon>Deinococcus</taxon>
    </lineage>
</organism>
<dbReference type="Proteomes" id="UP000634308">
    <property type="component" value="Unassembled WGS sequence"/>
</dbReference>
<reference evidence="3" key="1">
    <citation type="journal article" date="2019" name="Int. J. Syst. Evol. Microbiol.">
        <title>The Global Catalogue of Microorganisms (GCM) 10K type strain sequencing project: providing services to taxonomists for standard genome sequencing and annotation.</title>
        <authorList>
            <consortium name="The Broad Institute Genomics Platform"/>
            <consortium name="The Broad Institute Genome Sequencing Center for Infectious Disease"/>
            <person name="Wu L."/>
            <person name="Ma J."/>
        </authorList>
    </citation>
    <scope>NUCLEOTIDE SEQUENCE [LARGE SCALE GENOMIC DNA]</scope>
    <source>
        <strain evidence="3">JCM 31404</strain>
    </source>
</reference>
<evidence type="ECO:0000313" key="2">
    <source>
        <dbReference type="EMBL" id="GGR70856.1"/>
    </source>
</evidence>
<dbReference type="Gene3D" id="3.40.630.30">
    <property type="match status" value="1"/>
</dbReference>
<dbReference type="PANTHER" id="PTHR43441">
    <property type="entry name" value="RIBOSOMAL-PROTEIN-SERINE ACETYLTRANSFERASE"/>
    <property type="match status" value="1"/>
</dbReference>
<dbReference type="InterPro" id="IPR016181">
    <property type="entry name" value="Acyl_CoA_acyltransferase"/>
</dbReference>
<gene>
    <name evidence="2" type="ORF">GCM10008959_35730</name>
</gene>
<dbReference type="Pfam" id="PF13302">
    <property type="entry name" value="Acetyltransf_3"/>
    <property type="match status" value="1"/>
</dbReference>
<keyword evidence="3" id="KW-1185">Reference proteome</keyword>
<comment type="caution">
    <text evidence="2">The sequence shown here is derived from an EMBL/GenBank/DDBJ whole genome shotgun (WGS) entry which is preliminary data.</text>
</comment>
<dbReference type="InterPro" id="IPR051908">
    <property type="entry name" value="Ribosomal_N-acetyltransferase"/>
</dbReference>
<sequence>MPRRAATTLPGMVTAEALNAVPAELRTDRLLLRRPDPADARALVGAVNASLPELQRWMHWAQHPMTEDASRENLRSAAEKFDTRENLRYHVWDASGTELIGSSGYHALNWLIPRGEIGYWIATPHTGRGYAREVAQALTDLALNTLRLRRLEIRCDPQNERSARIPAALGYTLDAHLVNDDVDPRDHTRLRDTLVFSKVQ</sequence>
<dbReference type="PROSITE" id="PS51186">
    <property type="entry name" value="GNAT"/>
    <property type="match status" value="1"/>
</dbReference>
<feature type="domain" description="N-acetyltransferase" evidence="1">
    <location>
        <begin position="30"/>
        <end position="195"/>
    </location>
</feature>
<evidence type="ECO:0000313" key="3">
    <source>
        <dbReference type="Proteomes" id="UP000634308"/>
    </source>
</evidence>
<proteinExistence type="predicted"/>
<keyword evidence="2" id="KW-0689">Ribosomal protein</keyword>
<dbReference type="InterPro" id="IPR000182">
    <property type="entry name" value="GNAT_dom"/>
</dbReference>
<dbReference type="SUPFAM" id="SSF55729">
    <property type="entry name" value="Acyl-CoA N-acyltransferases (Nat)"/>
    <property type="match status" value="1"/>
</dbReference>
<dbReference type="PANTHER" id="PTHR43441:SF3">
    <property type="entry name" value="ACETYLTRANSFERASE"/>
    <property type="match status" value="1"/>
</dbReference>
<protein>
    <submittedName>
        <fullName evidence="2">Ribosomal protein N-acetyltransferase</fullName>
    </submittedName>
</protein>
<accession>A0ABQ2RVU0</accession>
<evidence type="ECO:0000259" key="1">
    <source>
        <dbReference type="PROSITE" id="PS51186"/>
    </source>
</evidence>
<keyword evidence="2" id="KW-0687">Ribonucleoprotein</keyword>